<proteinExistence type="predicted"/>
<dbReference type="EMBL" id="WAAQ01000001">
    <property type="protein sequence ID" value="KAB1887390.1"/>
    <property type="molecule type" value="Genomic_DNA"/>
</dbReference>
<comment type="caution">
    <text evidence="2">The sequence shown here is derived from an EMBL/GenBank/DDBJ whole genome shotgun (WGS) entry which is preliminary data.</text>
</comment>
<evidence type="ECO:0000313" key="2">
    <source>
        <dbReference type="EMBL" id="KAB1887390.1"/>
    </source>
</evidence>
<accession>A0AAD3ZZU1</accession>
<evidence type="ECO:0000313" key="3">
    <source>
        <dbReference type="Proteomes" id="UP000436027"/>
    </source>
</evidence>
<protein>
    <submittedName>
        <fullName evidence="2">Uncharacterized protein</fullName>
    </submittedName>
</protein>
<keyword evidence="1" id="KW-0472">Membrane</keyword>
<reference evidence="2 3" key="1">
    <citation type="submission" date="2019-09" db="EMBL/GenBank/DDBJ databases">
        <title>Whole genome sequencing of Microbacterium maritypicum.</title>
        <authorList>
            <person name="Lenchi N."/>
        </authorList>
    </citation>
    <scope>NUCLEOTIDE SEQUENCE [LARGE SCALE GENOMIC DNA]</scope>
    <source>
        <strain evidence="2 3">DSM 12512</strain>
    </source>
</reference>
<feature type="transmembrane region" description="Helical" evidence="1">
    <location>
        <begin position="154"/>
        <end position="179"/>
    </location>
</feature>
<evidence type="ECO:0000256" key="1">
    <source>
        <dbReference type="SAM" id="Phobius"/>
    </source>
</evidence>
<name>A0AAD3ZZU1_MICMQ</name>
<feature type="transmembrane region" description="Helical" evidence="1">
    <location>
        <begin position="12"/>
        <end position="33"/>
    </location>
</feature>
<dbReference type="Proteomes" id="UP000436027">
    <property type="component" value="Unassembled WGS sequence"/>
</dbReference>
<dbReference type="RefSeq" id="WP_151486374.1">
    <property type="nucleotide sequence ID" value="NZ_BAAAIN010000002.1"/>
</dbReference>
<dbReference type="AlphaFoldDB" id="A0AAD3ZZU1"/>
<feature type="transmembrane region" description="Helical" evidence="1">
    <location>
        <begin position="81"/>
        <end position="102"/>
    </location>
</feature>
<keyword evidence="1" id="KW-1133">Transmembrane helix</keyword>
<organism evidence="2 3">
    <name type="scientific">Microbacterium maritypicum</name>
    <name type="common">Microbacterium liquefaciens</name>
    <dbReference type="NCBI Taxonomy" id="33918"/>
    <lineage>
        <taxon>Bacteria</taxon>
        <taxon>Bacillati</taxon>
        <taxon>Actinomycetota</taxon>
        <taxon>Actinomycetes</taxon>
        <taxon>Micrococcales</taxon>
        <taxon>Microbacteriaceae</taxon>
        <taxon>Microbacterium</taxon>
    </lineage>
</organism>
<keyword evidence="1" id="KW-0812">Transmembrane</keyword>
<sequence>MTPTVPRTRRSSLRPTVIGWVAWCLFILSVFVVSTNAGRDRYTGVCPGPGEGGRDWVFELFPFAQTCVVRGVFLPVTVADVIQTVVVYVSLLVALVATAHLLTARRFRELPRGATLLITAQAAGILLTGAMLLVQLDSALQPPGAGGVNVGLLWGAAVALGLAAAVTVIVFVFVSLVNLGRAHSEVRR</sequence>
<gene>
    <name evidence="2" type="ORF">F6W70_08350</name>
</gene>
<feature type="transmembrane region" description="Helical" evidence="1">
    <location>
        <begin position="114"/>
        <end position="134"/>
    </location>
</feature>